<comment type="caution">
    <text evidence="8">The sequence shown here is derived from an EMBL/GenBank/DDBJ whole genome shotgun (WGS) entry which is preliminary data.</text>
</comment>
<accession>A0ABX1R3U9</accession>
<keyword evidence="3 6" id="KW-0812">Transmembrane</keyword>
<gene>
    <name evidence="8" type="ORF">HCJ96_13870</name>
</gene>
<dbReference type="InterPro" id="IPR051791">
    <property type="entry name" value="Pra-immunoreactive"/>
</dbReference>
<feature type="transmembrane region" description="Helical" evidence="6">
    <location>
        <begin position="79"/>
        <end position="100"/>
    </location>
</feature>
<keyword evidence="2" id="KW-1003">Cell membrane</keyword>
<dbReference type="PANTHER" id="PTHR36115">
    <property type="entry name" value="PROLINE-RICH ANTIGEN HOMOLOG-RELATED"/>
    <property type="match status" value="1"/>
</dbReference>
<organism evidence="8 9">
    <name type="scientific">Alteromonas ponticola</name>
    <dbReference type="NCBI Taxonomy" id="2720613"/>
    <lineage>
        <taxon>Bacteria</taxon>
        <taxon>Pseudomonadati</taxon>
        <taxon>Pseudomonadota</taxon>
        <taxon>Gammaproteobacteria</taxon>
        <taxon>Alteromonadales</taxon>
        <taxon>Alteromonadaceae</taxon>
        <taxon>Alteromonas/Salinimonas group</taxon>
        <taxon>Alteromonas</taxon>
    </lineage>
</organism>
<proteinExistence type="predicted"/>
<dbReference type="EMBL" id="JAATNW010000007">
    <property type="protein sequence ID" value="NMH61115.1"/>
    <property type="molecule type" value="Genomic_DNA"/>
</dbReference>
<evidence type="ECO:0000259" key="7">
    <source>
        <dbReference type="Pfam" id="PF06271"/>
    </source>
</evidence>
<evidence type="ECO:0000256" key="2">
    <source>
        <dbReference type="ARBA" id="ARBA00022475"/>
    </source>
</evidence>
<dbReference type="InterPro" id="IPR010432">
    <property type="entry name" value="RDD"/>
</dbReference>
<evidence type="ECO:0000313" key="9">
    <source>
        <dbReference type="Proteomes" id="UP000709336"/>
    </source>
</evidence>
<dbReference type="Pfam" id="PF06271">
    <property type="entry name" value="RDD"/>
    <property type="match status" value="1"/>
</dbReference>
<keyword evidence="9" id="KW-1185">Reference proteome</keyword>
<reference evidence="8 9" key="1">
    <citation type="submission" date="2020-03" db="EMBL/GenBank/DDBJ databases">
        <title>Alteromonas ponticola sp. nov., isolated from seawater.</title>
        <authorList>
            <person name="Yoon J.-H."/>
            <person name="Kim Y.-O."/>
        </authorList>
    </citation>
    <scope>NUCLEOTIDE SEQUENCE [LARGE SCALE GENOMIC DNA]</scope>
    <source>
        <strain evidence="8 9">MYP5</strain>
    </source>
</reference>
<protein>
    <submittedName>
        <fullName evidence="8">RDD family protein</fullName>
    </submittedName>
</protein>
<feature type="domain" description="RDD" evidence="7">
    <location>
        <begin position="79"/>
        <end position="159"/>
    </location>
</feature>
<keyword evidence="5 6" id="KW-0472">Membrane</keyword>
<name>A0ABX1R3U9_9ALTE</name>
<comment type="subcellular location">
    <subcellularLocation>
        <location evidence="1">Cell membrane</location>
        <topology evidence="1">Multi-pass membrane protein</topology>
    </subcellularLocation>
</comment>
<dbReference type="PANTHER" id="PTHR36115:SF6">
    <property type="entry name" value="PROLINE-RICH ANTIGEN HOMOLOG"/>
    <property type="match status" value="1"/>
</dbReference>
<evidence type="ECO:0000256" key="1">
    <source>
        <dbReference type="ARBA" id="ARBA00004651"/>
    </source>
</evidence>
<keyword evidence="4 6" id="KW-1133">Transmembrane helix</keyword>
<dbReference type="Proteomes" id="UP000709336">
    <property type="component" value="Unassembled WGS sequence"/>
</dbReference>
<evidence type="ECO:0000256" key="6">
    <source>
        <dbReference type="SAM" id="Phobius"/>
    </source>
</evidence>
<sequence>MSRASVEQLIKSQLADKEISDLDQKEIITHYLTAYATEKERTKVEMTVDFFPSEISDEGTAENDTYSVIKWVKGIAADLGLGFGWAALYFSVFTAWWGGITPGKKLCGLRVVKLDNSPLTLWESFGRYGGYGAGLATGLLGFLQIYWDPNRQAIQDKISETLVLDVRRQAVK</sequence>
<evidence type="ECO:0000256" key="3">
    <source>
        <dbReference type="ARBA" id="ARBA00022692"/>
    </source>
</evidence>
<evidence type="ECO:0000256" key="4">
    <source>
        <dbReference type="ARBA" id="ARBA00022989"/>
    </source>
</evidence>
<feature type="transmembrane region" description="Helical" evidence="6">
    <location>
        <begin position="128"/>
        <end position="147"/>
    </location>
</feature>
<evidence type="ECO:0000256" key="5">
    <source>
        <dbReference type="ARBA" id="ARBA00023136"/>
    </source>
</evidence>
<evidence type="ECO:0000313" key="8">
    <source>
        <dbReference type="EMBL" id="NMH61115.1"/>
    </source>
</evidence>